<organism evidence="3 4">
    <name type="scientific">Streptomyces dioscori</name>
    <dbReference type="NCBI Taxonomy" id="2109333"/>
    <lineage>
        <taxon>Bacteria</taxon>
        <taxon>Bacillati</taxon>
        <taxon>Actinomycetota</taxon>
        <taxon>Actinomycetes</taxon>
        <taxon>Kitasatosporales</taxon>
        <taxon>Streptomycetaceae</taxon>
        <taxon>Streptomyces</taxon>
        <taxon>Streptomyces aurantiacus group</taxon>
    </lineage>
</organism>
<dbReference type="Pfam" id="PF22669">
    <property type="entry name" value="Exo_endo_phos2"/>
    <property type="match status" value="1"/>
</dbReference>
<accession>A0A2P8Q998</accession>
<proteinExistence type="predicted"/>
<dbReference type="OrthoDB" id="7316663at2"/>
<dbReference type="InterPro" id="IPR000300">
    <property type="entry name" value="IPPc"/>
</dbReference>
<dbReference type="EMBL" id="PYBJ01000007">
    <property type="protein sequence ID" value="PSM42824.1"/>
    <property type="molecule type" value="Genomic_DNA"/>
</dbReference>
<dbReference type="GO" id="GO:0046856">
    <property type="term" value="P:phosphatidylinositol dephosphorylation"/>
    <property type="evidence" value="ECO:0007669"/>
    <property type="project" value="InterPro"/>
</dbReference>
<sequence>MRRLIGTLMAGALAVAGLTTAASAAASPAQAAAAAPSSGTFNVLTYNVAGLPEGLSSGNPEVNTPLLAPRLGAYDIVNVQEDFNYHAALYAGDNHPYRTATSGGVPFGDGLNTLSDYAFEDFERVRWGACTGTNCLTPKGFSLARVRLAEGVFVDVYNVHTNADDTDDALAARRANIEQLSDFVQANSAGNAVVVMGDTNTRYTRSGDNIRTLASENGLTDAWVQLVRGGSAPAQGSDAIVCPTVAPTNSCEVVDKVLYRGSGLVNLSASRYNNEWAKFLDSAGGNLSDHFPHTVDFSWTLASKLRASDFFGGPHGTAFNDADDLAGATSPRTLTLRGGSRLDSVSLTLDGGTSLTHGGSGGTAASLTLAGGEHLTSVKLTQGQKDGRTRIFSAAFTTDKSRTLSAGSATSDSVTFTAPAGWQIVGFTGRAGTEIDKLGVLYAPIG</sequence>
<dbReference type="GO" id="GO:0005737">
    <property type="term" value="C:cytoplasm"/>
    <property type="evidence" value="ECO:0007669"/>
    <property type="project" value="TreeGrafter"/>
</dbReference>
<keyword evidence="4" id="KW-1185">Reference proteome</keyword>
<evidence type="ECO:0000313" key="4">
    <source>
        <dbReference type="Proteomes" id="UP000240429"/>
    </source>
</evidence>
<dbReference type="InterPro" id="IPR036691">
    <property type="entry name" value="Endo/exonu/phosph_ase_sf"/>
</dbReference>
<comment type="caution">
    <text evidence="3">The sequence shown here is derived from an EMBL/GenBank/DDBJ whole genome shotgun (WGS) entry which is preliminary data.</text>
</comment>
<dbReference type="GO" id="GO:0004519">
    <property type="term" value="F:endonuclease activity"/>
    <property type="evidence" value="ECO:0007669"/>
    <property type="project" value="UniProtKB-KW"/>
</dbReference>
<evidence type="ECO:0000256" key="1">
    <source>
        <dbReference type="SAM" id="SignalP"/>
    </source>
</evidence>
<evidence type="ECO:0000259" key="2">
    <source>
        <dbReference type="PROSITE" id="PS51752"/>
    </source>
</evidence>
<feature type="chain" id="PRO_5039125403" evidence="1">
    <location>
        <begin position="25"/>
        <end position="446"/>
    </location>
</feature>
<dbReference type="GO" id="GO:0004767">
    <property type="term" value="F:sphingomyelin phosphodiesterase activity"/>
    <property type="evidence" value="ECO:0007669"/>
    <property type="project" value="InterPro"/>
</dbReference>
<keyword evidence="3" id="KW-0540">Nuclease</keyword>
<dbReference type="InterPro" id="IPR036404">
    <property type="entry name" value="Jacalin-like_lectin_dom_sf"/>
</dbReference>
<keyword evidence="1" id="KW-0732">Signal</keyword>
<dbReference type="InterPro" id="IPR038772">
    <property type="entry name" value="Sph/SMPD2-like"/>
</dbReference>
<protein>
    <submittedName>
        <fullName evidence="3">Endonuclease</fullName>
    </submittedName>
</protein>
<dbReference type="SMART" id="SM00915">
    <property type="entry name" value="Jacalin"/>
    <property type="match status" value="1"/>
</dbReference>
<dbReference type="Gene3D" id="3.60.10.10">
    <property type="entry name" value="Endonuclease/exonuclease/phosphatase"/>
    <property type="match status" value="1"/>
</dbReference>
<keyword evidence="3" id="KW-0255">Endonuclease</keyword>
<dbReference type="AlphaFoldDB" id="A0A2P8Q998"/>
<dbReference type="Gene3D" id="2.100.10.30">
    <property type="entry name" value="Jacalin-like lectin domain"/>
    <property type="match status" value="1"/>
</dbReference>
<dbReference type="Pfam" id="PF01419">
    <property type="entry name" value="Jacalin"/>
    <property type="match status" value="1"/>
</dbReference>
<gene>
    <name evidence="3" type="ORF">C6Y14_11515</name>
</gene>
<reference evidence="3 4" key="1">
    <citation type="submission" date="2018-03" db="EMBL/GenBank/DDBJ databases">
        <title>Streptomyces dioscori sp. nov., a novel endophytic actinobacterium isolated from bulbil of Dioscorea bulbifera L.</title>
        <authorList>
            <person name="Zhikuan W."/>
        </authorList>
    </citation>
    <scope>NUCLEOTIDE SEQUENCE [LARGE SCALE GENOMIC DNA]</scope>
    <source>
        <strain evidence="3 4">A217</strain>
    </source>
</reference>
<dbReference type="InterPro" id="IPR001229">
    <property type="entry name" value="Jacalin-like_lectin_dom"/>
</dbReference>
<feature type="domain" description="Jacalin-type lectin" evidence="2">
    <location>
        <begin position="305"/>
        <end position="444"/>
    </location>
</feature>
<name>A0A2P8Q998_9ACTN</name>
<dbReference type="PANTHER" id="PTHR16320:SF1">
    <property type="entry name" value="SPHINGOMYELINASE DDB_G0288017"/>
    <property type="match status" value="1"/>
</dbReference>
<keyword evidence="3" id="KW-0378">Hydrolase</keyword>
<dbReference type="Proteomes" id="UP000240429">
    <property type="component" value="Unassembled WGS sequence"/>
</dbReference>
<dbReference type="RefSeq" id="WP_107016506.1">
    <property type="nucleotide sequence ID" value="NZ_KZ679041.1"/>
</dbReference>
<evidence type="ECO:0000313" key="3">
    <source>
        <dbReference type="EMBL" id="PSM42824.1"/>
    </source>
</evidence>
<dbReference type="PROSITE" id="PS51752">
    <property type="entry name" value="JACALIN_LECTIN"/>
    <property type="match status" value="1"/>
</dbReference>
<feature type="signal peptide" evidence="1">
    <location>
        <begin position="1"/>
        <end position="24"/>
    </location>
</feature>
<dbReference type="SUPFAM" id="SSF56219">
    <property type="entry name" value="DNase I-like"/>
    <property type="match status" value="1"/>
</dbReference>
<dbReference type="GO" id="GO:0016791">
    <property type="term" value="F:phosphatase activity"/>
    <property type="evidence" value="ECO:0007669"/>
    <property type="project" value="InterPro"/>
</dbReference>
<dbReference type="CDD" id="cd09615">
    <property type="entry name" value="Jacalin_EEP"/>
    <property type="match status" value="1"/>
</dbReference>
<dbReference type="SUPFAM" id="SSF51101">
    <property type="entry name" value="Mannose-binding lectins"/>
    <property type="match status" value="1"/>
</dbReference>
<dbReference type="PANTHER" id="PTHR16320">
    <property type="entry name" value="SPHINGOMYELINASE FAMILY MEMBER"/>
    <property type="match status" value="1"/>
</dbReference>